<dbReference type="Proteomes" id="UP000243063">
    <property type="component" value="Chromosome I"/>
</dbReference>
<dbReference type="AlphaFoldDB" id="A0A1H2GIV9"/>
<evidence type="ECO:0000313" key="1">
    <source>
        <dbReference type="EMBL" id="SDU19341.1"/>
    </source>
</evidence>
<sequence length="37" mass="4722">MLYQRQLDRSFSVRTSLRTNLAYRRMERKGWMMKVRR</sequence>
<gene>
    <name evidence="1" type="ORF">SAMN05216580_1803</name>
</gene>
<name>A0A1H2GIV9_9GAMM</name>
<proteinExistence type="predicted"/>
<reference evidence="2" key="1">
    <citation type="submission" date="2016-10" db="EMBL/GenBank/DDBJ databases">
        <authorList>
            <person name="Varghese N."/>
            <person name="Submissions S."/>
        </authorList>
    </citation>
    <scope>NUCLEOTIDE SEQUENCE [LARGE SCALE GENOMIC DNA]</scope>
    <source>
        <strain evidence="2">CCTCC 2012022</strain>
    </source>
</reference>
<dbReference type="EMBL" id="LT629780">
    <property type="protein sequence ID" value="SDU19341.1"/>
    <property type="molecule type" value="Genomic_DNA"/>
</dbReference>
<organism evidence="1 2">
    <name type="scientific">Geopseudomonas guangdongensis</name>
    <dbReference type="NCBI Taxonomy" id="1245526"/>
    <lineage>
        <taxon>Bacteria</taxon>
        <taxon>Pseudomonadati</taxon>
        <taxon>Pseudomonadota</taxon>
        <taxon>Gammaproteobacteria</taxon>
        <taxon>Pseudomonadales</taxon>
        <taxon>Pseudomonadaceae</taxon>
        <taxon>Geopseudomonas</taxon>
    </lineage>
</organism>
<evidence type="ECO:0000313" key="2">
    <source>
        <dbReference type="Proteomes" id="UP000243063"/>
    </source>
</evidence>
<dbReference type="STRING" id="1245526.SAMN05216580_1803"/>
<protein>
    <submittedName>
        <fullName evidence="1">Uncharacterized protein</fullName>
    </submittedName>
</protein>
<accession>A0A1H2GIV9</accession>
<keyword evidence="2" id="KW-1185">Reference proteome</keyword>